<comment type="caution">
    <text evidence="2">The sequence shown here is derived from an EMBL/GenBank/DDBJ whole genome shotgun (WGS) entry which is preliminary data.</text>
</comment>
<feature type="compositionally biased region" description="Low complexity" evidence="1">
    <location>
        <begin position="167"/>
        <end position="180"/>
    </location>
</feature>
<keyword evidence="3" id="KW-1185">Reference proteome</keyword>
<evidence type="ECO:0008006" key="4">
    <source>
        <dbReference type="Google" id="ProtNLM"/>
    </source>
</evidence>
<evidence type="ECO:0000313" key="2">
    <source>
        <dbReference type="EMBL" id="GGP24834.1"/>
    </source>
</evidence>
<dbReference type="EMBL" id="BMLY01000001">
    <property type="protein sequence ID" value="GGP24834.1"/>
    <property type="molecule type" value="Genomic_DNA"/>
</dbReference>
<organism evidence="2 3">
    <name type="scientific">Silvimonas amylolytica</name>
    <dbReference type="NCBI Taxonomy" id="449663"/>
    <lineage>
        <taxon>Bacteria</taxon>
        <taxon>Pseudomonadati</taxon>
        <taxon>Pseudomonadota</taxon>
        <taxon>Betaproteobacteria</taxon>
        <taxon>Neisseriales</taxon>
        <taxon>Chitinibacteraceae</taxon>
        <taxon>Silvimonas</taxon>
    </lineage>
</organism>
<reference evidence="3" key="1">
    <citation type="journal article" date="2019" name="Int. J. Syst. Evol. Microbiol.">
        <title>The Global Catalogue of Microorganisms (GCM) 10K type strain sequencing project: providing services to taxonomists for standard genome sequencing and annotation.</title>
        <authorList>
            <consortium name="The Broad Institute Genomics Platform"/>
            <consortium name="The Broad Institute Genome Sequencing Center for Infectious Disease"/>
            <person name="Wu L."/>
            <person name="Ma J."/>
        </authorList>
    </citation>
    <scope>NUCLEOTIDE SEQUENCE [LARGE SCALE GENOMIC DNA]</scope>
    <source>
        <strain evidence="3">CGMCC 1.8860</strain>
    </source>
</reference>
<dbReference type="Proteomes" id="UP000621859">
    <property type="component" value="Unassembled WGS sequence"/>
</dbReference>
<evidence type="ECO:0000256" key="1">
    <source>
        <dbReference type="SAM" id="MobiDB-lite"/>
    </source>
</evidence>
<dbReference type="RefSeq" id="WP_188688739.1">
    <property type="nucleotide sequence ID" value="NZ_BMLY01000001.1"/>
</dbReference>
<proteinExistence type="predicted"/>
<evidence type="ECO:0000313" key="3">
    <source>
        <dbReference type="Proteomes" id="UP000621859"/>
    </source>
</evidence>
<sequence length="187" mass="20011">MRSHMPSASSQQEITCATLQVPLSPGQTDEQALAAQALSAILPSAITARFFAAPSFGALDINSSVQTLRDACHRAMSGNLSDMETMLAAQAYALNNIFGELARMALVNIGQNSSVFDGLMRLAFKAQAQCRCTTLALAEIQHPRSTSFVKQTNIAQGHQQVNNCPYESVSGEPPSENPENPTKRTIG</sequence>
<protein>
    <recommendedName>
        <fullName evidence="4">Phasin domain-containing protein</fullName>
    </recommendedName>
</protein>
<feature type="region of interest" description="Disordered" evidence="1">
    <location>
        <begin position="164"/>
        <end position="187"/>
    </location>
</feature>
<accession>A0ABQ2PHT3</accession>
<gene>
    <name evidence="2" type="ORF">GCM10010971_06530</name>
</gene>
<name>A0ABQ2PHT3_9NEIS</name>